<dbReference type="RefSeq" id="WP_178942804.1">
    <property type="nucleotide sequence ID" value="NZ_JAIWJG010000019.1"/>
</dbReference>
<feature type="domain" description="Phage conserved hypothetical protein C-terminal" evidence="2">
    <location>
        <begin position="169"/>
        <end position="241"/>
    </location>
</feature>
<evidence type="ECO:0000256" key="1">
    <source>
        <dbReference type="SAM" id="MobiDB-lite"/>
    </source>
</evidence>
<comment type="caution">
    <text evidence="4">The sequence shown here is derived from an EMBL/GenBank/DDBJ whole genome shotgun (WGS) entry which is preliminary data.</text>
</comment>
<reference evidence="4" key="1">
    <citation type="submission" date="2022-06" db="EMBL/GenBank/DDBJ databases">
        <title>Antifungal cultures and metabolites of lactic acid bacteria for use in dairy fermentations.</title>
        <authorList>
            <person name="Zhao Z."/>
            <person name="Gaenzle M."/>
        </authorList>
    </citation>
    <scope>NUCLEOTIDE SEQUENCE</scope>
    <source>
        <strain evidence="4">FUA3126</strain>
    </source>
</reference>
<dbReference type="Pfam" id="PF09681">
    <property type="entry name" value="Phage_rep_org_N"/>
    <property type="match status" value="1"/>
</dbReference>
<dbReference type="EMBL" id="JANDJP010000019">
    <property type="protein sequence ID" value="MDF9914832.1"/>
    <property type="molecule type" value="Genomic_DNA"/>
</dbReference>
<dbReference type="NCBIfam" id="TIGR02220">
    <property type="entry name" value="phg_TIGR02220"/>
    <property type="match status" value="1"/>
</dbReference>
<gene>
    <name evidence="4" type="ORF">NNA32_11335</name>
</gene>
<accession>A0ABT6DF28</accession>
<feature type="domain" description="Phage replisome organiser N-terminal" evidence="3">
    <location>
        <begin position="6"/>
        <end position="125"/>
    </location>
</feature>
<name>A0ABT6DF28_9LACO</name>
<dbReference type="PANTHER" id="PTHR37293:SF7">
    <property type="entry name" value="HYPOTHETICAL PHAGE PROTEIN"/>
    <property type="match status" value="1"/>
</dbReference>
<proteinExistence type="predicted"/>
<protein>
    <submittedName>
        <fullName evidence="4">Phage replisome organizer N-terminal domain-containing protein</fullName>
    </submittedName>
</protein>
<dbReference type="InterPro" id="IPR053162">
    <property type="entry name" value="DnaD"/>
</dbReference>
<sequence>MSDIHWIKLKTSMFDDEKIRLIEAMPEADSILIIWVRLLVLAGKTNDDGLIYIQRDMPYTDETLAALFNKKINVIRLALNTLSKFQMIGIRENGMLQVTNWEKHQNVEQMEHVRNLTADRVRRYRDKQKSKKIGNASSNATVTLRNATDSDSDSDTEVNKDNMFPWQSVIDYLNEKTGKRFKHTATNKTVIMARHKEGYTADDMRKVIDSKTAEWLRDVKMNKFLQPSTLFRASKFEGYVNNIPAQEQSLKMDLKDWTGD</sequence>
<feature type="region of interest" description="Disordered" evidence="1">
    <location>
        <begin position="126"/>
        <end position="159"/>
    </location>
</feature>
<dbReference type="NCBIfam" id="TIGR01714">
    <property type="entry name" value="phage_rep_org_N"/>
    <property type="match status" value="1"/>
</dbReference>
<keyword evidence="5" id="KW-1185">Reference proteome</keyword>
<evidence type="ECO:0000259" key="3">
    <source>
        <dbReference type="Pfam" id="PF09681"/>
    </source>
</evidence>
<dbReference type="Proteomes" id="UP001152867">
    <property type="component" value="Unassembled WGS sequence"/>
</dbReference>
<organism evidence="4 5">
    <name type="scientific">Furfurilactobacillus milii</name>
    <dbReference type="NCBI Taxonomy" id="2888272"/>
    <lineage>
        <taxon>Bacteria</taxon>
        <taxon>Bacillati</taxon>
        <taxon>Bacillota</taxon>
        <taxon>Bacilli</taxon>
        <taxon>Lactobacillales</taxon>
        <taxon>Lactobacillaceae</taxon>
        <taxon>Furfurilactobacillus</taxon>
    </lineage>
</organism>
<dbReference type="PANTHER" id="PTHR37293">
    <property type="entry name" value="PHAGE REPLICATION PROTEIN-RELATED"/>
    <property type="match status" value="1"/>
</dbReference>
<feature type="compositionally biased region" description="Polar residues" evidence="1">
    <location>
        <begin position="135"/>
        <end position="149"/>
    </location>
</feature>
<evidence type="ECO:0000259" key="2">
    <source>
        <dbReference type="Pfam" id="PF09524"/>
    </source>
</evidence>
<dbReference type="Pfam" id="PF09524">
    <property type="entry name" value="Phg_2220_C"/>
    <property type="match status" value="1"/>
</dbReference>
<dbReference type="InterPro" id="IPR010056">
    <property type="entry name" value="Phage_rep_org__N"/>
</dbReference>
<evidence type="ECO:0000313" key="4">
    <source>
        <dbReference type="EMBL" id="MDF9914832.1"/>
    </source>
</evidence>
<evidence type="ECO:0000313" key="5">
    <source>
        <dbReference type="Proteomes" id="UP001152867"/>
    </source>
</evidence>
<dbReference type="InterPro" id="IPR011741">
    <property type="entry name" value="Phg_2220_C"/>
</dbReference>